<dbReference type="EMBL" id="UINC01210533">
    <property type="protein sequence ID" value="SVE34036.1"/>
    <property type="molecule type" value="Genomic_DNA"/>
</dbReference>
<name>A0A383CNU0_9ZZZZ</name>
<evidence type="ECO:0000313" key="1">
    <source>
        <dbReference type="EMBL" id="SVE34036.1"/>
    </source>
</evidence>
<dbReference type="AlphaFoldDB" id="A0A383CNU0"/>
<proteinExistence type="predicted"/>
<accession>A0A383CNU0</accession>
<gene>
    <name evidence="1" type="ORF">METZ01_LOCUS486890</name>
</gene>
<reference evidence="1" key="1">
    <citation type="submission" date="2018-05" db="EMBL/GenBank/DDBJ databases">
        <authorList>
            <person name="Lanie J.A."/>
            <person name="Ng W.-L."/>
            <person name="Kazmierczak K.M."/>
            <person name="Andrzejewski T.M."/>
            <person name="Davidsen T.M."/>
            <person name="Wayne K.J."/>
            <person name="Tettelin H."/>
            <person name="Glass J.I."/>
            <person name="Rusch D."/>
            <person name="Podicherti R."/>
            <person name="Tsui H.-C.T."/>
            <person name="Winkler M.E."/>
        </authorList>
    </citation>
    <scope>NUCLEOTIDE SEQUENCE</scope>
</reference>
<protein>
    <submittedName>
        <fullName evidence="1">Uncharacterized protein</fullName>
    </submittedName>
</protein>
<organism evidence="1">
    <name type="scientific">marine metagenome</name>
    <dbReference type="NCBI Taxonomy" id="408172"/>
    <lineage>
        <taxon>unclassified sequences</taxon>
        <taxon>metagenomes</taxon>
        <taxon>ecological metagenomes</taxon>
    </lineage>
</organism>
<sequence>MAQPGLALTTVEAPLRSLARNTAATLRSRAAAAKAG</sequence>